<keyword evidence="5" id="KW-1185">Reference proteome</keyword>
<dbReference type="Proteomes" id="UP000756710">
    <property type="component" value="Unassembled WGS sequence"/>
</dbReference>
<feature type="region of interest" description="Disordered" evidence="1">
    <location>
        <begin position="233"/>
        <end position="264"/>
    </location>
</feature>
<evidence type="ECO:0000259" key="2">
    <source>
        <dbReference type="Pfam" id="PF20028"/>
    </source>
</evidence>
<feature type="domain" description="vWA-MoxR associated protein C-terminal" evidence="2">
    <location>
        <begin position="513"/>
        <end position="739"/>
    </location>
</feature>
<reference evidence="4 5" key="2">
    <citation type="submission" date="2021-03" db="EMBL/GenBank/DDBJ databases">
        <title>Genomic Encyclopedia of Type Strains, Phase IV (KMG-IV): sequencing the most valuable type-strain genomes for metagenomic binning, comparative biology and taxonomic classification.</title>
        <authorList>
            <person name="Goeker M."/>
        </authorList>
    </citation>
    <scope>NUCLEOTIDE SEQUENCE [LARGE SCALE GENOMIC DNA]</scope>
    <source>
        <strain evidence="4 5">DSM 41954</strain>
    </source>
</reference>
<evidence type="ECO:0000313" key="3">
    <source>
        <dbReference type="EMBL" id="CDR05683.1"/>
    </source>
</evidence>
<dbReference type="AlphaFoldDB" id="A0A060ZI71"/>
<accession>A0A060ZI71</accession>
<reference evidence="3" key="1">
    <citation type="submission" date="2014-05" db="EMBL/GenBank/DDBJ databases">
        <authorList>
            <person name="Horn Fabian"/>
        </authorList>
    </citation>
    <scope>NUCLEOTIDE SEQUENCE</scope>
</reference>
<dbReference type="Pfam" id="PF20028">
    <property type="entry name" value="VMAP-C"/>
    <property type="match status" value="1"/>
</dbReference>
<organism evidence="3">
    <name type="scientific">Streptomyces iranensis</name>
    <dbReference type="NCBI Taxonomy" id="576784"/>
    <lineage>
        <taxon>Bacteria</taxon>
        <taxon>Bacillati</taxon>
        <taxon>Actinomycetota</taxon>
        <taxon>Actinomycetes</taxon>
        <taxon>Kitasatosporales</taxon>
        <taxon>Streptomycetaceae</taxon>
        <taxon>Streptomyces</taxon>
        <taxon>Streptomyces violaceusniger group</taxon>
    </lineage>
</organism>
<sequence>MDWFRPAPAAGQRPATVSVLSQADHEAVGSGVLLPRDRFLTCAHVVNCALGKEDTTCAERPTAATLKVLVHGPDGNAHAGTARLAVWIPPGATNGVEWDGDLAVLELVEPLPREVLPPRWRAMAEGQSVRAWHGSGLAATIATARVTSCDGRIGYVDGTSMTGVAIDHGYSGGPLWSGEADAVVGLVAAALTPPHHPVNGAPLAYSPRHVARRSWGIPWQRIRAELAGVGAQHVLDEPENEPETEPGTEPETEPGTEPARRAADPAHRALAALLGRALADPARRADCARTVAGRCGHHHRADGSAPSVDEFARLLTTDGRALPALAEVLHPVDPRAVGELLAVGRMSGVARLLSPGELGELLAQLGTVPAATAARLPSVVRAALPLAELPGALLAGADWDSPDATLRTARIRALVEYLEGLRGDSRPVPDGTSGVPGLLRVIVYVAALCPPAPGDALRRWSTAVATRLGIHEAALEERRADAHEWAQRQHAPAVAPRVLVRLTAHADRDGAHLYRLRMWCNEGAGPRRVCDGGDRLRGAAQAAEDILTVIEPLHRALPVGTRPVIELIVDREALEVPVDQWEWPGPAGLVPGMLGAEYPLVVNCPELMQRAGERFKAALRHRQRLLDDGGAVHIDRSTGGKNGVYALLMDQLDAAQATVDGVPADVRVEIVQVCLAMGVPVVLWDRGQDQDGESGSHAVRAIAGTPPRRLPETVRAYRAKTLGYPQTFPGRPVLAWADADHELPRLELADPTEPS</sequence>
<dbReference type="Gene3D" id="2.40.10.120">
    <property type="match status" value="1"/>
</dbReference>
<evidence type="ECO:0000313" key="4">
    <source>
        <dbReference type="EMBL" id="MBP2068299.1"/>
    </source>
</evidence>
<evidence type="ECO:0000313" key="5">
    <source>
        <dbReference type="Proteomes" id="UP000756710"/>
    </source>
</evidence>
<dbReference type="EMBL" id="LK022848">
    <property type="protein sequence ID" value="CDR05683.1"/>
    <property type="molecule type" value="Genomic_DNA"/>
</dbReference>
<gene>
    <name evidence="4" type="ORF">J2Z30_009368</name>
    <name evidence="3" type="ORF">SIRAN2623</name>
</gene>
<dbReference type="EMBL" id="JAGGLR010000039">
    <property type="protein sequence ID" value="MBP2068299.1"/>
    <property type="molecule type" value="Genomic_DNA"/>
</dbReference>
<evidence type="ECO:0000256" key="1">
    <source>
        <dbReference type="SAM" id="MobiDB-lite"/>
    </source>
</evidence>
<dbReference type="Pfam" id="PF13365">
    <property type="entry name" value="Trypsin_2"/>
    <property type="match status" value="1"/>
</dbReference>
<dbReference type="SUPFAM" id="SSF50494">
    <property type="entry name" value="Trypsin-like serine proteases"/>
    <property type="match status" value="1"/>
</dbReference>
<name>A0A060ZI71_9ACTN</name>
<dbReference type="InterPro" id="IPR045450">
    <property type="entry name" value="VMAP_C"/>
</dbReference>
<dbReference type="HOGENOM" id="CLU_375928_0_0_11"/>
<proteinExistence type="predicted"/>
<dbReference type="InterPro" id="IPR009003">
    <property type="entry name" value="Peptidase_S1_PA"/>
</dbReference>
<feature type="compositionally biased region" description="Acidic residues" evidence="1">
    <location>
        <begin position="237"/>
        <end position="254"/>
    </location>
</feature>
<dbReference type="RefSeq" id="WP_044569059.1">
    <property type="nucleotide sequence ID" value="NZ_BAABDR010000043.1"/>
</dbReference>
<protein>
    <recommendedName>
        <fullName evidence="2">vWA-MoxR associated protein C-terminal domain-containing protein</fullName>
    </recommendedName>
</protein>